<gene>
    <name evidence="2" type="ORF">CRI94_11740</name>
</gene>
<dbReference type="OrthoDB" id="9809746at2"/>
<evidence type="ECO:0000313" key="3">
    <source>
        <dbReference type="Proteomes" id="UP000220102"/>
    </source>
</evidence>
<reference evidence="2 3" key="1">
    <citation type="submission" date="2017-10" db="EMBL/GenBank/DDBJ databases">
        <title>Draft genome of Longibacter Salinarum.</title>
        <authorList>
            <person name="Goh K.M."/>
            <person name="Shamsir M.S."/>
            <person name="Lim S.W."/>
        </authorList>
    </citation>
    <scope>NUCLEOTIDE SEQUENCE [LARGE SCALE GENOMIC DNA]</scope>
    <source>
        <strain evidence="2 3">KCTC 52045</strain>
    </source>
</reference>
<dbReference type="Gene3D" id="3.40.30.10">
    <property type="entry name" value="Glutaredoxin"/>
    <property type="match status" value="1"/>
</dbReference>
<keyword evidence="3" id="KW-1185">Reference proteome</keyword>
<feature type="domain" description="Thioredoxin" evidence="1">
    <location>
        <begin position="5"/>
        <end position="163"/>
    </location>
</feature>
<dbReference type="GO" id="GO:0016209">
    <property type="term" value="F:antioxidant activity"/>
    <property type="evidence" value="ECO:0007669"/>
    <property type="project" value="InterPro"/>
</dbReference>
<dbReference type="InterPro" id="IPR036249">
    <property type="entry name" value="Thioredoxin-like_sf"/>
</dbReference>
<dbReference type="CDD" id="cd02970">
    <property type="entry name" value="PRX_like2"/>
    <property type="match status" value="1"/>
</dbReference>
<dbReference type="InterPro" id="IPR000866">
    <property type="entry name" value="AhpC/TSA"/>
</dbReference>
<dbReference type="EMBL" id="PDEQ01000005">
    <property type="protein sequence ID" value="PEN13303.1"/>
    <property type="molecule type" value="Genomic_DNA"/>
</dbReference>
<organism evidence="2 3">
    <name type="scientific">Longibacter salinarum</name>
    <dbReference type="NCBI Taxonomy" id="1850348"/>
    <lineage>
        <taxon>Bacteria</taxon>
        <taxon>Pseudomonadati</taxon>
        <taxon>Rhodothermota</taxon>
        <taxon>Rhodothermia</taxon>
        <taxon>Rhodothermales</taxon>
        <taxon>Salisaetaceae</taxon>
        <taxon>Longibacter</taxon>
    </lineage>
</organism>
<dbReference type="InterPro" id="IPR013766">
    <property type="entry name" value="Thioredoxin_domain"/>
</dbReference>
<dbReference type="Pfam" id="PF00578">
    <property type="entry name" value="AhpC-TSA"/>
    <property type="match status" value="1"/>
</dbReference>
<proteinExistence type="predicted"/>
<sequence length="174" mass="19344">MPTTPRSRQSAPALSFPTIGGGNWSLQDQSPENFTLIVFYRGLHCPVCKSYLETLSDVQSDYADLGVEMAAVSMDTKSRARKTRMDWGIGDYPLGYNLDLETANAWGLYLSEGIKEGEPDLFSEPGLFLVCPDGRLYYSAINSAPWGRPHLPSFRKTVDYIVTHDYPARGEHGS</sequence>
<dbReference type="AlphaFoldDB" id="A0A2A8CXF4"/>
<dbReference type="GO" id="GO:0016491">
    <property type="term" value="F:oxidoreductase activity"/>
    <property type="evidence" value="ECO:0007669"/>
    <property type="project" value="InterPro"/>
</dbReference>
<evidence type="ECO:0000259" key="1">
    <source>
        <dbReference type="PROSITE" id="PS51352"/>
    </source>
</evidence>
<protein>
    <submittedName>
        <fullName evidence="2">Alkyl hydroperoxide reductase</fullName>
    </submittedName>
</protein>
<evidence type="ECO:0000313" key="2">
    <source>
        <dbReference type="EMBL" id="PEN13303.1"/>
    </source>
</evidence>
<accession>A0A2A8CXF4</accession>
<dbReference type="SUPFAM" id="SSF52833">
    <property type="entry name" value="Thioredoxin-like"/>
    <property type="match status" value="1"/>
</dbReference>
<dbReference type="RefSeq" id="WP_098075922.1">
    <property type="nucleotide sequence ID" value="NZ_PDEQ01000005.1"/>
</dbReference>
<dbReference type="PROSITE" id="PS51352">
    <property type="entry name" value="THIOREDOXIN_2"/>
    <property type="match status" value="1"/>
</dbReference>
<comment type="caution">
    <text evidence="2">The sequence shown here is derived from an EMBL/GenBank/DDBJ whole genome shotgun (WGS) entry which is preliminary data.</text>
</comment>
<name>A0A2A8CXF4_9BACT</name>
<dbReference type="Proteomes" id="UP000220102">
    <property type="component" value="Unassembled WGS sequence"/>
</dbReference>